<dbReference type="SMART" id="SM00353">
    <property type="entry name" value="HLH"/>
    <property type="match status" value="1"/>
</dbReference>
<keyword evidence="2" id="KW-0805">Transcription regulation</keyword>
<dbReference type="Gene3D" id="4.10.280.10">
    <property type="entry name" value="Helix-loop-helix DNA-binding domain"/>
    <property type="match status" value="1"/>
</dbReference>
<evidence type="ECO:0000259" key="6">
    <source>
        <dbReference type="PROSITE" id="PS50888"/>
    </source>
</evidence>
<dbReference type="EMBL" id="QJKJ01014419">
    <property type="protein sequence ID" value="RDX64361.1"/>
    <property type="molecule type" value="Genomic_DNA"/>
</dbReference>
<keyword evidence="5" id="KW-0539">Nucleus</keyword>
<dbReference type="Pfam" id="PF00010">
    <property type="entry name" value="HLH"/>
    <property type="match status" value="1"/>
</dbReference>
<proteinExistence type="predicted"/>
<dbReference type="PANTHER" id="PTHR45844:SF9">
    <property type="entry name" value="OS09G0463900 PROTEIN"/>
    <property type="match status" value="1"/>
</dbReference>
<organism evidence="7 8">
    <name type="scientific">Mucuna pruriens</name>
    <name type="common">Velvet bean</name>
    <name type="synonym">Dolichos pruriens</name>
    <dbReference type="NCBI Taxonomy" id="157652"/>
    <lineage>
        <taxon>Eukaryota</taxon>
        <taxon>Viridiplantae</taxon>
        <taxon>Streptophyta</taxon>
        <taxon>Embryophyta</taxon>
        <taxon>Tracheophyta</taxon>
        <taxon>Spermatophyta</taxon>
        <taxon>Magnoliopsida</taxon>
        <taxon>eudicotyledons</taxon>
        <taxon>Gunneridae</taxon>
        <taxon>Pentapetalae</taxon>
        <taxon>rosids</taxon>
        <taxon>fabids</taxon>
        <taxon>Fabales</taxon>
        <taxon>Fabaceae</taxon>
        <taxon>Papilionoideae</taxon>
        <taxon>50 kb inversion clade</taxon>
        <taxon>NPAAA clade</taxon>
        <taxon>indigoferoid/millettioid clade</taxon>
        <taxon>Phaseoleae</taxon>
        <taxon>Mucuna</taxon>
    </lineage>
</organism>
<sequence>MVYSFYDKTPSSGSDISGLFNPTLHNHGASNDVSRGDLPSSHSLVFESEKGELVKCPSTARVGKDEICEAKALAALKNHSEAERRRRERINGHLATLRGLVPSTEKMDKATLLAEVISQVKELKKNAVEASKGFLIPMDADEVKVEPCDDEGGDGSMSYSATICCDFQPEILSDLRQTLDSLPLHLVKAEISTLAGRVKNVFVFTCCKENNIDIEACQALANTVHQALCSVLDKASVSLEFSPRTSHANKRRRLCFIETSTSSCNHGSWLC</sequence>
<dbReference type="STRING" id="157652.A0A371EEA4"/>
<evidence type="ECO:0000256" key="5">
    <source>
        <dbReference type="ARBA" id="ARBA00023242"/>
    </source>
</evidence>
<dbReference type="PROSITE" id="PS50888">
    <property type="entry name" value="BHLH"/>
    <property type="match status" value="1"/>
</dbReference>
<comment type="caution">
    <text evidence="7">The sequence shown here is derived from an EMBL/GenBank/DDBJ whole genome shotgun (WGS) entry which is preliminary data.</text>
</comment>
<dbReference type="GO" id="GO:0003677">
    <property type="term" value="F:DNA binding"/>
    <property type="evidence" value="ECO:0007669"/>
    <property type="project" value="UniProtKB-KW"/>
</dbReference>
<evidence type="ECO:0000256" key="4">
    <source>
        <dbReference type="ARBA" id="ARBA00023163"/>
    </source>
</evidence>
<evidence type="ECO:0000256" key="3">
    <source>
        <dbReference type="ARBA" id="ARBA00023125"/>
    </source>
</evidence>
<protein>
    <submittedName>
        <fullName evidence="7">Transcription factor bHLH30</fullName>
    </submittedName>
</protein>
<keyword evidence="8" id="KW-1185">Reference proteome</keyword>
<dbReference type="AlphaFoldDB" id="A0A371EEA4"/>
<dbReference type="InterPro" id="IPR011598">
    <property type="entry name" value="bHLH_dom"/>
</dbReference>
<dbReference type="PANTHER" id="PTHR45844">
    <property type="entry name" value="TRANSCRIPTION FACTOR BHLH30"/>
    <property type="match status" value="1"/>
</dbReference>
<comment type="subcellular location">
    <subcellularLocation>
        <location evidence="1">Nucleus</location>
    </subcellularLocation>
</comment>
<evidence type="ECO:0000256" key="2">
    <source>
        <dbReference type="ARBA" id="ARBA00023015"/>
    </source>
</evidence>
<feature type="domain" description="BHLH" evidence="6">
    <location>
        <begin position="74"/>
        <end position="123"/>
    </location>
</feature>
<evidence type="ECO:0000313" key="8">
    <source>
        <dbReference type="Proteomes" id="UP000257109"/>
    </source>
</evidence>
<gene>
    <name evidence="7" type="primary">BHLH30</name>
    <name evidence="7" type="ORF">CR513_57088</name>
</gene>
<dbReference type="GO" id="GO:0046983">
    <property type="term" value="F:protein dimerization activity"/>
    <property type="evidence" value="ECO:0007669"/>
    <property type="project" value="InterPro"/>
</dbReference>
<keyword evidence="3" id="KW-0238">DNA-binding</keyword>
<dbReference type="Proteomes" id="UP000257109">
    <property type="component" value="Unassembled WGS sequence"/>
</dbReference>
<name>A0A371EEA4_MUCPR</name>
<keyword evidence="4" id="KW-0804">Transcription</keyword>
<dbReference type="InterPro" id="IPR036638">
    <property type="entry name" value="HLH_DNA-bd_sf"/>
</dbReference>
<dbReference type="OrthoDB" id="71302at2759"/>
<dbReference type="InterPro" id="IPR045847">
    <property type="entry name" value="AIG1-like"/>
</dbReference>
<accession>A0A371EEA4</accession>
<dbReference type="SUPFAM" id="SSF47459">
    <property type="entry name" value="HLH, helix-loop-helix DNA-binding domain"/>
    <property type="match status" value="1"/>
</dbReference>
<dbReference type="GO" id="GO:0003700">
    <property type="term" value="F:DNA-binding transcription factor activity"/>
    <property type="evidence" value="ECO:0007669"/>
    <property type="project" value="InterPro"/>
</dbReference>
<evidence type="ECO:0000313" key="7">
    <source>
        <dbReference type="EMBL" id="RDX64361.1"/>
    </source>
</evidence>
<reference evidence="7" key="1">
    <citation type="submission" date="2018-05" db="EMBL/GenBank/DDBJ databases">
        <title>Draft genome of Mucuna pruriens seed.</title>
        <authorList>
            <person name="Nnadi N.E."/>
            <person name="Vos R."/>
            <person name="Hasami M.H."/>
            <person name="Devisetty U.K."/>
            <person name="Aguiy J.C."/>
        </authorList>
    </citation>
    <scope>NUCLEOTIDE SEQUENCE [LARGE SCALE GENOMIC DNA]</scope>
    <source>
        <strain evidence="7">JCA_2017</strain>
    </source>
</reference>
<dbReference type="GO" id="GO:0005634">
    <property type="term" value="C:nucleus"/>
    <property type="evidence" value="ECO:0007669"/>
    <property type="project" value="UniProtKB-SubCell"/>
</dbReference>
<evidence type="ECO:0000256" key="1">
    <source>
        <dbReference type="ARBA" id="ARBA00004123"/>
    </source>
</evidence>